<reference evidence="1 2" key="1">
    <citation type="submission" date="2016-02" db="EMBL/GenBank/DDBJ databases">
        <title>Genome analysis of coral dinoflagellate symbionts highlights evolutionary adaptations to a symbiotic lifestyle.</title>
        <authorList>
            <person name="Aranda M."/>
            <person name="Li Y."/>
            <person name="Liew Y.J."/>
            <person name="Baumgarten S."/>
            <person name="Simakov O."/>
            <person name="Wilson M."/>
            <person name="Piel J."/>
            <person name="Ashoor H."/>
            <person name="Bougouffa S."/>
            <person name="Bajic V.B."/>
            <person name="Ryu T."/>
            <person name="Ravasi T."/>
            <person name="Bayer T."/>
            <person name="Micklem G."/>
            <person name="Kim H."/>
            <person name="Bhak J."/>
            <person name="Lajeunesse T.C."/>
            <person name="Voolstra C.R."/>
        </authorList>
    </citation>
    <scope>NUCLEOTIDE SEQUENCE [LARGE SCALE GENOMIC DNA]</scope>
    <source>
        <strain evidence="1 2">CCMP2467</strain>
    </source>
</reference>
<comment type="caution">
    <text evidence="1">The sequence shown here is derived from an EMBL/GenBank/DDBJ whole genome shotgun (WGS) entry which is preliminary data.</text>
</comment>
<accession>A0A1Q9D2P8</accession>
<gene>
    <name evidence="1" type="ORF">AK812_SmicGene29103</name>
</gene>
<evidence type="ECO:0000313" key="2">
    <source>
        <dbReference type="Proteomes" id="UP000186817"/>
    </source>
</evidence>
<evidence type="ECO:0000313" key="1">
    <source>
        <dbReference type="EMBL" id="OLP89443.1"/>
    </source>
</evidence>
<protein>
    <submittedName>
        <fullName evidence="1">Uncharacterized protein</fullName>
    </submittedName>
</protein>
<dbReference type="EMBL" id="LSRX01000760">
    <property type="protein sequence ID" value="OLP89443.1"/>
    <property type="molecule type" value="Genomic_DNA"/>
</dbReference>
<dbReference type="OrthoDB" id="406422at2759"/>
<keyword evidence="2" id="KW-1185">Reference proteome</keyword>
<proteinExistence type="predicted"/>
<dbReference type="AlphaFoldDB" id="A0A1Q9D2P8"/>
<name>A0A1Q9D2P8_SYMMI</name>
<organism evidence="1 2">
    <name type="scientific">Symbiodinium microadriaticum</name>
    <name type="common">Dinoflagellate</name>
    <name type="synonym">Zooxanthella microadriatica</name>
    <dbReference type="NCBI Taxonomy" id="2951"/>
    <lineage>
        <taxon>Eukaryota</taxon>
        <taxon>Sar</taxon>
        <taxon>Alveolata</taxon>
        <taxon>Dinophyceae</taxon>
        <taxon>Suessiales</taxon>
        <taxon>Symbiodiniaceae</taxon>
        <taxon>Symbiodinium</taxon>
    </lineage>
</organism>
<dbReference type="Proteomes" id="UP000186817">
    <property type="component" value="Unassembled WGS sequence"/>
</dbReference>
<sequence length="259" mass="28849">MHPDKFRGLPLLKALMALPTFSRDRSVREQIHGLERVADEYQMVTGRQPGEDVMLGTLVRCLPNAIKQHVQLQMADTSTYQSVRDYVLGYELTTTSWTPAKMHQAFGVVPMPSTADQGKRGHYANECWDPRVQQVQSQPCAGADGCPGDLPAAKQVISAKDTVCQFHVHKVLNQAKATEACGRFETQDFWLPYEPRGSRSWRWESLESVTQAKCFPEQRDNRSATMLPPCRPGKPCHAATAALDRAGVEGKMALALLQL</sequence>